<dbReference type="AlphaFoldDB" id="A0AAI8MBR2"/>
<organism evidence="2 3">
    <name type="scientific">Bradyrhizobium cosmicum</name>
    <dbReference type="NCBI Taxonomy" id="1404864"/>
    <lineage>
        <taxon>Bacteria</taxon>
        <taxon>Pseudomonadati</taxon>
        <taxon>Pseudomonadota</taxon>
        <taxon>Alphaproteobacteria</taxon>
        <taxon>Hyphomicrobiales</taxon>
        <taxon>Nitrobacteraceae</taxon>
        <taxon>Bradyrhizobium</taxon>
    </lineage>
</organism>
<accession>A0AAI8MBR2</accession>
<feature type="domain" description="SGNH" evidence="1">
    <location>
        <begin position="53"/>
        <end position="261"/>
    </location>
</feature>
<name>A0AAI8MBR2_9BRAD</name>
<reference evidence="2 3" key="1">
    <citation type="journal article" date="2012" name="Microbes Environ.">
        <title>Complete genome sequence of Bradyrhizobium sp. S23321: insights into symbiosis evolution in soil oligotrophs.</title>
        <authorList>
            <person name="Okubo T."/>
            <person name="Tsukui T."/>
            <person name="Maita H."/>
            <person name="Okamoto S."/>
            <person name="Oshima K."/>
            <person name="Fujisawa T."/>
            <person name="Saito A."/>
            <person name="Futamata H."/>
            <person name="Hattori R."/>
            <person name="Shimomura Y."/>
            <person name="Haruta S."/>
            <person name="Morimoto S."/>
            <person name="Wang Y."/>
            <person name="Sakai Y."/>
            <person name="Hattori M."/>
            <person name="Aizawa S."/>
            <person name="Nagashima K.V.P."/>
            <person name="Masuda S."/>
            <person name="Hattori T."/>
            <person name="Yamashita A."/>
            <person name="Bao Z."/>
            <person name="Hayatsu M."/>
            <person name="Kajiya-Kanegae H."/>
            <person name="Yoshinaga I."/>
            <person name="Sakamoto K."/>
            <person name="Toyota K."/>
            <person name="Nakao M."/>
            <person name="Kohara M."/>
            <person name="Anda M."/>
            <person name="Niwa R."/>
            <person name="Jung-Hwan P."/>
            <person name="Sameshima-Saito R."/>
            <person name="Tokuda S."/>
            <person name="Yamamoto S."/>
            <person name="Yamamoto S."/>
            <person name="Yokoyama T."/>
            <person name="Akutsu T."/>
            <person name="Nakamura Y."/>
            <person name="Nakahira-Yanaka Y."/>
            <person name="Takada Hoshino Y."/>
            <person name="Hirakawa H."/>
            <person name="Mitsui H."/>
            <person name="Terasawa K."/>
            <person name="Itakura M."/>
            <person name="Sato S."/>
            <person name="Ikeda-Ohtsubo W."/>
            <person name="Sakakura N."/>
            <person name="Kaminuma E."/>
            <person name="Minamisawa K."/>
        </authorList>
    </citation>
    <scope>NUCLEOTIDE SEQUENCE [LARGE SCALE GENOMIC DNA]</scope>
    <source>
        <strain evidence="2 3">S23321</strain>
    </source>
</reference>
<dbReference type="Proteomes" id="UP000007886">
    <property type="component" value="Chromosome"/>
</dbReference>
<evidence type="ECO:0000313" key="3">
    <source>
        <dbReference type="Proteomes" id="UP000007886"/>
    </source>
</evidence>
<protein>
    <recommendedName>
        <fullName evidence="1">SGNH domain-containing protein</fullName>
    </recommendedName>
</protein>
<evidence type="ECO:0000313" key="2">
    <source>
        <dbReference type="EMBL" id="BAL75456.1"/>
    </source>
</evidence>
<proteinExistence type="predicted"/>
<dbReference type="Pfam" id="PF19040">
    <property type="entry name" value="SGNH"/>
    <property type="match status" value="1"/>
</dbReference>
<dbReference type="InterPro" id="IPR043968">
    <property type="entry name" value="SGNH"/>
</dbReference>
<gene>
    <name evidence="2" type="ORF">S23_22430</name>
</gene>
<keyword evidence="3" id="KW-1185">Reference proteome</keyword>
<evidence type="ECO:0000259" key="1">
    <source>
        <dbReference type="Pfam" id="PF19040"/>
    </source>
</evidence>
<dbReference type="EMBL" id="AP012279">
    <property type="protein sequence ID" value="BAL75456.1"/>
    <property type="molecule type" value="Genomic_DNA"/>
</dbReference>
<sequence>MPAWTLAKQKAPASADPTINRILSFNYYNPRTRFLARECFLDPDQAFRDYLIDKCIPPSISTGAMLWGDSHAAHLYYGLRAEMQKAAIPFGMLASSACPPVIDLDVELRPKCKDVNREILTLLLRLKPRFVVLSAAWRMNSDVASRLEATVRQLVQAGIKVTIVTESPAFTNRAPNIAAALLQSGKLPLATEAETNIADMKATDAVLSAHFGTSAEVTLLSPFETFCSEKGCPLLGHDGVPLYFDHSHLTEAGSAIYAKALVAAVLEPTLKR</sequence>
<dbReference type="KEGG" id="brs:S23_22430"/>